<proteinExistence type="predicted"/>
<evidence type="ECO:0008006" key="5">
    <source>
        <dbReference type="Google" id="ProtNLM"/>
    </source>
</evidence>
<feature type="compositionally biased region" description="Low complexity" evidence="2">
    <location>
        <begin position="227"/>
        <end position="249"/>
    </location>
</feature>
<dbReference type="Pfam" id="PF00415">
    <property type="entry name" value="RCC1"/>
    <property type="match status" value="1"/>
</dbReference>
<reference evidence="3 4" key="1">
    <citation type="journal article" date="2009" name="Nature">
        <title>Evolution of pathogenicity and sexual reproduction in eight Candida genomes.</title>
        <authorList>
            <person name="Butler G."/>
            <person name="Rasmussen M.D."/>
            <person name="Lin M.F."/>
            <person name="Santos M.A."/>
            <person name="Sakthikumar S."/>
            <person name="Munro C.A."/>
            <person name="Rheinbay E."/>
            <person name="Grabherr M."/>
            <person name="Forche A."/>
            <person name="Reedy J.L."/>
            <person name="Agrafioti I."/>
            <person name="Arnaud M.B."/>
            <person name="Bates S."/>
            <person name="Brown A.J."/>
            <person name="Brunke S."/>
            <person name="Costanzo M.C."/>
            <person name="Fitzpatrick D.A."/>
            <person name="de Groot P.W."/>
            <person name="Harris D."/>
            <person name="Hoyer L.L."/>
            <person name="Hube B."/>
            <person name="Klis F.M."/>
            <person name="Kodira C."/>
            <person name="Lennard N."/>
            <person name="Logue M.E."/>
            <person name="Martin R."/>
            <person name="Neiman A.M."/>
            <person name="Nikolaou E."/>
            <person name="Quail M.A."/>
            <person name="Quinn J."/>
            <person name="Santos M.C."/>
            <person name="Schmitzberger F.F."/>
            <person name="Sherlock G."/>
            <person name="Shah P."/>
            <person name="Silverstein K.A."/>
            <person name="Skrzypek M.S."/>
            <person name="Soll D."/>
            <person name="Staggs R."/>
            <person name="Stansfield I."/>
            <person name="Stumpf M.P."/>
            <person name="Sudbery P.E."/>
            <person name="Srikantha T."/>
            <person name="Zeng Q."/>
            <person name="Berman J."/>
            <person name="Berriman M."/>
            <person name="Heitman J."/>
            <person name="Gow N.A."/>
            <person name="Lorenz M.C."/>
            <person name="Birren B.W."/>
            <person name="Kellis M."/>
            <person name="Cuomo C.A."/>
        </authorList>
    </citation>
    <scope>NUCLEOTIDE SEQUENCE [LARGE SCALE GENOMIC DNA]</scope>
    <source>
        <strain evidence="4">ATCC MYA-3404 / T1</strain>
    </source>
</reference>
<dbReference type="OrthoDB" id="61110at2759"/>
<dbReference type="RefSeq" id="XP_002551119.1">
    <property type="nucleotide sequence ID" value="XM_002551073.1"/>
</dbReference>
<dbReference type="PANTHER" id="PTHR45982:SF3">
    <property type="entry name" value="F-BOX PROTEIN POF9"/>
    <property type="match status" value="1"/>
</dbReference>
<dbReference type="eggNOG" id="ENOG502QUVE">
    <property type="taxonomic scope" value="Eukaryota"/>
</dbReference>
<dbReference type="Pfam" id="PF13540">
    <property type="entry name" value="RCC1_2"/>
    <property type="match status" value="1"/>
</dbReference>
<evidence type="ECO:0000313" key="4">
    <source>
        <dbReference type="Proteomes" id="UP000002037"/>
    </source>
</evidence>
<evidence type="ECO:0000256" key="2">
    <source>
        <dbReference type="SAM" id="MobiDB-lite"/>
    </source>
</evidence>
<dbReference type="STRING" id="294747.C5MH63"/>
<dbReference type="Proteomes" id="UP000002037">
    <property type="component" value="Unassembled WGS sequence"/>
</dbReference>
<feature type="compositionally biased region" description="Acidic residues" evidence="2">
    <location>
        <begin position="215"/>
        <end position="226"/>
    </location>
</feature>
<dbReference type="SUPFAM" id="SSF81383">
    <property type="entry name" value="F-box domain"/>
    <property type="match status" value="1"/>
</dbReference>
<gene>
    <name evidence="3" type="ORF">CTRG_05417</name>
</gene>
<organism evidence="3 4">
    <name type="scientific">Candida tropicalis (strain ATCC MYA-3404 / T1)</name>
    <name type="common">Yeast</name>
    <dbReference type="NCBI Taxonomy" id="294747"/>
    <lineage>
        <taxon>Eukaryota</taxon>
        <taxon>Fungi</taxon>
        <taxon>Dikarya</taxon>
        <taxon>Ascomycota</taxon>
        <taxon>Saccharomycotina</taxon>
        <taxon>Pichiomycetes</taxon>
        <taxon>Debaryomycetaceae</taxon>
        <taxon>Candida/Lodderomyces clade</taxon>
        <taxon>Candida</taxon>
    </lineage>
</organism>
<dbReference type="VEuPathDB" id="FungiDB:CTRG_05417"/>
<dbReference type="HOGENOM" id="CLU_460835_0_0_1"/>
<dbReference type="SUPFAM" id="SSF50985">
    <property type="entry name" value="RCC1/BLIP-II"/>
    <property type="match status" value="1"/>
</dbReference>
<name>C5MH63_CANTT</name>
<dbReference type="GeneID" id="8299742"/>
<dbReference type="AlphaFoldDB" id="C5MH63"/>
<dbReference type="PROSITE" id="PS00626">
    <property type="entry name" value="RCC1_2"/>
    <property type="match status" value="1"/>
</dbReference>
<dbReference type="PANTHER" id="PTHR45982">
    <property type="entry name" value="REGULATOR OF CHROMOSOME CONDENSATION"/>
    <property type="match status" value="1"/>
</dbReference>
<dbReference type="InterPro" id="IPR009091">
    <property type="entry name" value="RCC1/BLIP-II"/>
</dbReference>
<dbReference type="InterPro" id="IPR051553">
    <property type="entry name" value="Ran_GTPase-activating"/>
</dbReference>
<sequence>MNVSVLDLGHDILVNHISTYLSPEDIFKFFSLSKSLYDIFSNSSIIFQILYNKKFTNNENNYTLTLQEKLNWKQLFYLRCNRDQKFYTWGAPDNGRLGHKSTEVPRENKSNTFGWTVHYPTNVSSFNDHIIVDIAAGGFSFFVLTNEGELWFTGLDWKKSQGVATPGPITTKDFRPNPGTMALYTMERNTNQTVGSRRNLRTGVLPIPLMAGRYEDDDDDDNDNEQENGIAAVPAITTPPAAPTSTEIPQARRRIEPVTQTEESNNPMSHRPSKIKETAMISRLFLPPLENEPSDSIILSISAGREHIIALDNNNHIYTWDAGTRSNVGILLDFPGIPPEAPVIKIVAGWNLSTALIEGVGLVVWYTRVGITREQFQAKDFRSEAKYFIVPFSKGDIADFSAGSDYVMFIRKSDEKLYQIRFNAHDFATRDTPIEPDELRQRISSMDNFNNWRAEQDVVVKFTKVKGCFNNFVVFTNHDQVLLGNLKHSLYPEDGNEEGAHPIIMPELQGQNIKTIEIGDYHYLALTADGSLLSWGLEPRGCGCFGLGYKLTVRDEHPDDIKFERTDLIVLRPLKLTKPPIKGKWVSIAAGGWQSCGIYVPLEDDA</sequence>
<dbReference type="KEGG" id="ctp:CTRG_05417"/>
<feature type="repeat" description="RCC1" evidence="1">
    <location>
        <begin position="84"/>
        <end position="147"/>
    </location>
</feature>
<dbReference type="PROSITE" id="PS50012">
    <property type="entry name" value="RCC1_3"/>
    <property type="match status" value="1"/>
</dbReference>
<keyword evidence="4" id="KW-1185">Reference proteome</keyword>
<feature type="compositionally biased region" description="Polar residues" evidence="2">
    <location>
        <begin position="258"/>
        <end position="268"/>
    </location>
</feature>
<dbReference type="Gene3D" id="2.130.10.30">
    <property type="entry name" value="Regulator of chromosome condensation 1/beta-lactamase-inhibitor protein II"/>
    <property type="match status" value="2"/>
</dbReference>
<evidence type="ECO:0000313" key="3">
    <source>
        <dbReference type="EMBL" id="EER30965.1"/>
    </source>
</evidence>
<evidence type="ECO:0000256" key="1">
    <source>
        <dbReference type="PROSITE-ProRule" id="PRU00235"/>
    </source>
</evidence>
<dbReference type="GO" id="GO:0005737">
    <property type="term" value="C:cytoplasm"/>
    <property type="evidence" value="ECO:0007669"/>
    <property type="project" value="TreeGrafter"/>
</dbReference>
<protein>
    <recommendedName>
        <fullName evidence="5">SCF-associated factor 1</fullName>
    </recommendedName>
</protein>
<dbReference type="InterPro" id="IPR000408">
    <property type="entry name" value="Reg_chr_condens"/>
</dbReference>
<dbReference type="InterPro" id="IPR036047">
    <property type="entry name" value="F-box-like_dom_sf"/>
</dbReference>
<dbReference type="GO" id="GO:0005085">
    <property type="term" value="F:guanyl-nucleotide exchange factor activity"/>
    <property type="evidence" value="ECO:0007669"/>
    <property type="project" value="TreeGrafter"/>
</dbReference>
<dbReference type="EMBL" id="GG692402">
    <property type="protein sequence ID" value="EER30965.1"/>
    <property type="molecule type" value="Genomic_DNA"/>
</dbReference>
<feature type="region of interest" description="Disordered" evidence="2">
    <location>
        <begin position="213"/>
        <end position="271"/>
    </location>
</feature>
<accession>C5MH63</accession>